<feature type="transmembrane region" description="Helical" evidence="6">
    <location>
        <begin position="224"/>
        <end position="245"/>
    </location>
</feature>
<feature type="domain" description="Major facilitator superfamily (MFS) profile" evidence="7">
    <location>
        <begin position="1"/>
        <end position="361"/>
    </location>
</feature>
<feature type="transmembrane region" description="Helical" evidence="6">
    <location>
        <begin position="121"/>
        <end position="140"/>
    </location>
</feature>
<feature type="transmembrane region" description="Helical" evidence="6">
    <location>
        <begin position="89"/>
        <end position="109"/>
    </location>
</feature>
<keyword evidence="4 6" id="KW-1133">Transmembrane helix</keyword>
<protein>
    <submittedName>
        <fullName evidence="8">Multidrug resistance protein MdtL</fullName>
    </submittedName>
</protein>
<dbReference type="PANTHER" id="PTHR43124">
    <property type="entry name" value="PURINE EFFLUX PUMP PBUE"/>
    <property type="match status" value="1"/>
</dbReference>
<feature type="transmembrane region" description="Helical" evidence="6">
    <location>
        <begin position="66"/>
        <end position="83"/>
    </location>
</feature>
<feature type="transmembrane region" description="Helical" evidence="6">
    <location>
        <begin position="37"/>
        <end position="54"/>
    </location>
</feature>
<feature type="transmembrane region" description="Helical" evidence="6">
    <location>
        <begin position="313"/>
        <end position="332"/>
    </location>
</feature>
<gene>
    <name evidence="8" type="primary">mdtL</name>
    <name evidence="8" type="ORF">HNHCPBFK_00023</name>
</gene>
<sequence>MNRIRACLYLSVFVIMGLSDAVVPILPKLSDETFMQSTIFSAYFTGALVSMIPFGMLADRYGNTRFILLSIVLTIISGLLIFLSTSPQVIVSARFVEGCACGAFFPAAFSMLTEFENRRQCLGEFTFLINIGLALGVIVAAELTHYHLKCGILVFVLLAIPALVLAISLKQDSDDPDIPPAPQRISGIFAILSDARYLQMWVIAFVLFGATGVLVAYFPSFTDLTPSSLGLALSGVYFGAMVTSLIGGRARTTERGLIRAGALITGIGIVATVHHPVGLTIMGAGSGFAMVGLVAGIASLGSDHGMAMGVFNTCTYAGFAALPVFAAGILWYADYAALFGITGVAVGALTLFPLHALAVKR</sequence>
<dbReference type="SUPFAM" id="SSF103473">
    <property type="entry name" value="MFS general substrate transporter"/>
    <property type="match status" value="1"/>
</dbReference>
<dbReference type="InterPro" id="IPR036259">
    <property type="entry name" value="MFS_trans_sf"/>
</dbReference>
<feature type="transmembrane region" description="Helical" evidence="6">
    <location>
        <begin position="198"/>
        <end position="218"/>
    </location>
</feature>
<feature type="transmembrane region" description="Helical" evidence="6">
    <location>
        <begin position="338"/>
        <end position="359"/>
    </location>
</feature>
<evidence type="ECO:0000256" key="3">
    <source>
        <dbReference type="ARBA" id="ARBA00022692"/>
    </source>
</evidence>
<dbReference type="Pfam" id="PF07690">
    <property type="entry name" value="MFS_1"/>
    <property type="match status" value="1"/>
</dbReference>
<reference evidence="8" key="1">
    <citation type="submission" date="2020-06" db="EMBL/GenBank/DDBJ databases">
        <title>Unique genomic features of the anaerobic methanotrophic archaea.</title>
        <authorList>
            <person name="Chadwick G.L."/>
            <person name="Skennerton C.T."/>
            <person name="Laso-Perez R."/>
            <person name="Leu A.O."/>
            <person name="Speth D.R."/>
            <person name="Yu H."/>
            <person name="Morgan-Lang C."/>
            <person name="Hatzenpichler R."/>
            <person name="Goudeau D."/>
            <person name="Malmstrom R."/>
            <person name="Brazelton W.J."/>
            <person name="Woyke T."/>
            <person name="Hallam S.J."/>
            <person name="Tyson G.W."/>
            <person name="Wegener G."/>
            <person name="Boetius A."/>
            <person name="Orphan V."/>
        </authorList>
    </citation>
    <scope>NUCLEOTIDE SEQUENCE</scope>
</reference>
<dbReference type="Gene3D" id="1.20.1250.20">
    <property type="entry name" value="MFS general substrate transporter like domains"/>
    <property type="match status" value="1"/>
</dbReference>
<keyword evidence="5 6" id="KW-0472">Membrane</keyword>
<evidence type="ECO:0000256" key="6">
    <source>
        <dbReference type="SAM" id="Phobius"/>
    </source>
</evidence>
<dbReference type="GO" id="GO:0005886">
    <property type="term" value="C:plasma membrane"/>
    <property type="evidence" value="ECO:0007669"/>
    <property type="project" value="UniProtKB-SubCell"/>
</dbReference>
<dbReference type="InterPro" id="IPR020846">
    <property type="entry name" value="MFS_dom"/>
</dbReference>
<dbReference type="PANTHER" id="PTHR43124:SF9">
    <property type="entry name" value="SUGAR TRANSPORT FAMILY PROTEIN"/>
    <property type="match status" value="1"/>
</dbReference>
<dbReference type="InterPro" id="IPR050189">
    <property type="entry name" value="MFS_Efflux_Transporters"/>
</dbReference>
<dbReference type="PROSITE" id="PS50850">
    <property type="entry name" value="MFS"/>
    <property type="match status" value="1"/>
</dbReference>
<keyword evidence="2" id="KW-1003">Cell membrane</keyword>
<feature type="transmembrane region" description="Helical" evidence="6">
    <location>
        <begin position="257"/>
        <end position="275"/>
    </location>
</feature>
<accession>A0A7G9Y7A9</accession>
<dbReference type="InterPro" id="IPR011701">
    <property type="entry name" value="MFS"/>
</dbReference>
<dbReference type="EMBL" id="MT630874">
    <property type="protein sequence ID" value="QNO43893.1"/>
    <property type="molecule type" value="Genomic_DNA"/>
</dbReference>
<organism evidence="8">
    <name type="scientific">Candidatus Methanogaster sp. ANME-2c ERB4</name>
    <dbReference type="NCBI Taxonomy" id="2759911"/>
    <lineage>
        <taxon>Archaea</taxon>
        <taxon>Methanobacteriati</taxon>
        <taxon>Methanobacteriota</taxon>
        <taxon>Stenosarchaea group</taxon>
        <taxon>Methanomicrobia</taxon>
        <taxon>Methanosarcinales</taxon>
        <taxon>ANME-2 cluster</taxon>
        <taxon>Candidatus Methanogasteraceae</taxon>
        <taxon>Candidatus Methanogaster</taxon>
    </lineage>
</organism>
<proteinExistence type="predicted"/>
<evidence type="ECO:0000256" key="5">
    <source>
        <dbReference type="ARBA" id="ARBA00023136"/>
    </source>
</evidence>
<evidence type="ECO:0000256" key="4">
    <source>
        <dbReference type="ARBA" id="ARBA00022989"/>
    </source>
</evidence>
<evidence type="ECO:0000259" key="7">
    <source>
        <dbReference type="PROSITE" id="PS50850"/>
    </source>
</evidence>
<evidence type="ECO:0000313" key="8">
    <source>
        <dbReference type="EMBL" id="QNO43893.1"/>
    </source>
</evidence>
<evidence type="ECO:0000256" key="2">
    <source>
        <dbReference type="ARBA" id="ARBA00022475"/>
    </source>
</evidence>
<feature type="transmembrane region" description="Helical" evidence="6">
    <location>
        <begin position="281"/>
        <end position="301"/>
    </location>
</feature>
<feature type="transmembrane region" description="Helical" evidence="6">
    <location>
        <begin position="146"/>
        <end position="169"/>
    </location>
</feature>
<dbReference type="GO" id="GO:0022857">
    <property type="term" value="F:transmembrane transporter activity"/>
    <property type="evidence" value="ECO:0007669"/>
    <property type="project" value="InterPro"/>
</dbReference>
<dbReference type="AlphaFoldDB" id="A0A7G9Y7A9"/>
<name>A0A7G9Y7A9_9EURY</name>
<keyword evidence="3 6" id="KW-0812">Transmembrane</keyword>
<evidence type="ECO:0000256" key="1">
    <source>
        <dbReference type="ARBA" id="ARBA00004651"/>
    </source>
</evidence>
<comment type="subcellular location">
    <subcellularLocation>
        <location evidence="1">Cell membrane</location>
        <topology evidence="1">Multi-pass membrane protein</topology>
    </subcellularLocation>
</comment>